<accession>A0ABD2K250</accession>
<comment type="caution">
    <text evidence="2">The sequence shown here is derived from an EMBL/GenBank/DDBJ whole genome shotgun (WGS) entry which is preliminary data.</text>
</comment>
<evidence type="ECO:0000256" key="1">
    <source>
        <dbReference type="SAM" id="MobiDB-lite"/>
    </source>
</evidence>
<reference evidence="2 3" key="1">
    <citation type="submission" date="2024-10" db="EMBL/GenBank/DDBJ databases">
        <authorList>
            <person name="Kim D."/>
        </authorList>
    </citation>
    <scope>NUCLEOTIDE SEQUENCE [LARGE SCALE GENOMIC DNA]</scope>
    <source>
        <strain evidence="2">Taebaek</strain>
    </source>
</reference>
<feature type="compositionally biased region" description="Basic and acidic residues" evidence="1">
    <location>
        <begin position="1"/>
        <end position="36"/>
    </location>
</feature>
<name>A0ABD2K250_HETSC</name>
<sequence length="95" mass="10979">MKPKEETETKRSLSVRTTKDDEISIVDSEKRERDAFKNPPKPTNERMAFWESSLNNEAKRDLREDKEKALKKTGQGIFVVSSTKRTINEVDPPTL</sequence>
<organism evidence="2 3">
    <name type="scientific">Heterodera schachtii</name>
    <name type="common">Sugarbeet cyst nematode worm</name>
    <name type="synonym">Tylenchus schachtii</name>
    <dbReference type="NCBI Taxonomy" id="97005"/>
    <lineage>
        <taxon>Eukaryota</taxon>
        <taxon>Metazoa</taxon>
        <taxon>Ecdysozoa</taxon>
        <taxon>Nematoda</taxon>
        <taxon>Chromadorea</taxon>
        <taxon>Rhabditida</taxon>
        <taxon>Tylenchina</taxon>
        <taxon>Tylenchomorpha</taxon>
        <taxon>Tylenchoidea</taxon>
        <taxon>Heteroderidae</taxon>
        <taxon>Heteroderinae</taxon>
        <taxon>Heterodera</taxon>
    </lineage>
</organism>
<dbReference type="AlphaFoldDB" id="A0ABD2K250"/>
<evidence type="ECO:0000313" key="3">
    <source>
        <dbReference type="Proteomes" id="UP001620645"/>
    </source>
</evidence>
<feature type="region of interest" description="Disordered" evidence="1">
    <location>
        <begin position="1"/>
        <end position="46"/>
    </location>
</feature>
<keyword evidence="3" id="KW-1185">Reference proteome</keyword>
<dbReference type="EMBL" id="JBICCN010000057">
    <property type="protein sequence ID" value="KAL3096744.1"/>
    <property type="molecule type" value="Genomic_DNA"/>
</dbReference>
<protein>
    <submittedName>
        <fullName evidence="2">Uncharacterized protein</fullName>
    </submittedName>
</protein>
<proteinExistence type="predicted"/>
<gene>
    <name evidence="2" type="ORF">niasHS_001782</name>
</gene>
<evidence type="ECO:0000313" key="2">
    <source>
        <dbReference type="EMBL" id="KAL3096744.1"/>
    </source>
</evidence>
<dbReference type="Proteomes" id="UP001620645">
    <property type="component" value="Unassembled WGS sequence"/>
</dbReference>